<name>A0AAU7T7K2_9ACTN</name>
<keyword evidence="1" id="KW-0812">Transmembrane</keyword>
<feature type="transmembrane region" description="Helical" evidence="1">
    <location>
        <begin position="334"/>
        <end position="352"/>
    </location>
</feature>
<accession>A0AAU7T7K2</accession>
<feature type="transmembrane region" description="Helical" evidence="1">
    <location>
        <begin position="136"/>
        <end position="154"/>
    </location>
</feature>
<feature type="transmembrane region" description="Helical" evidence="1">
    <location>
        <begin position="83"/>
        <end position="104"/>
    </location>
</feature>
<feature type="transmembrane region" description="Helical" evidence="1">
    <location>
        <begin position="279"/>
        <end position="296"/>
    </location>
</feature>
<gene>
    <name evidence="3" type="ORF">ABN611_29935</name>
</gene>
<sequence>MLAGRAQDGTRGARRISGVDAARGVALVGMMSVHIMPAVDEVGRTSTAFLVASGRASALFAVLAGVGLALATGGHEPYRGRRLLSVQCGLVVRASLIGLIGLLLGAVDTYVAVILVYYALLFVCALPFLSLGPRALAALAVGWALLAPVLSHALRSSLSEPSGGNPTFSSLEEPGALITELFLTGYYPVLPWMAYLLAGLAVGRLALGSLRVAAGLLACGVGLAVLTKAASWTLLHPLGGGDHIAMGPALQTSLGGTTPTTSWWWLAVSGPHSGAPLDLLHTIGTALAVLGACLLLTRAGGHLLTPLLAAGGMTLTLYAAHVTALAASEPDDNHAALLLIHIVAALVLALVWHIRHRRGPVETVVSAVERRTRTLVSDRG</sequence>
<dbReference type="InterPro" id="IPR012429">
    <property type="entry name" value="HGSNAT_cat"/>
</dbReference>
<proteinExistence type="predicted"/>
<protein>
    <submittedName>
        <fullName evidence="3">Heparan-alpha-glucosaminide N-acetyltransferase domain-containing protein</fullName>
    </submittedName>
</protein>
<dbReference type="Pfam" id="PF07786">
    <property type="entry name" value="HGSNAT_cat"/>
    <property type="match status" value="1"/>
</dbReference>
<dbReference type="AlphaFoldDB" id="A0AAU7T7K2"/>
<feature type="transmembrane region" description="Helical" evidence="1">
    <location>
        <begin position="303"/>
        <end position="328"/>
    </location>
</feature>
<feature type="domain" description="Heparan-alpha-glucosaminide N-acetyltransferase catalytic" evidence="2">
    <location>
        <begin position="15"/>
        <end position="209"/>
    </location>
</feature>
<dbReference type="EMBL" id="CP158165">
    <property type="protein sequence ID" value="XBV22773.1"/>
    <property type="molecule type" value="Genomic_DNA"/>
</dbReference>
<feature type="transmembrane region" description="Helical" evidence="1">
    <location>
        <begin position="110"/>
        <end position="129"/>
    </location>
</feature>
<keyword evidence="1" id="KW-0472">Membrane</keyword>
<feature type="transmembrane region" description="Helical" evidence="1">
    <location>
        <begin position="51"/>
        <end position="71"/>
    </location>
</feature>
<organism evidence="3">
    <name type="scientific">Kribbella sp. HUAS MG21</name>
    <dbReference type="NCBI Taxonomy" id="3160966"/>
    <lineage>
        <taxon>Bacteria</taxon>
        <taxon>Bacillati</taxon>
        <taxon>Actinomycetota</taxon>
        <taxon>Actinomycetes</taxon>
        <taxon>Propionibacteriales</taxon>
        <taxon>Kribbellaceae</taxon>
        <taxon>Kribbella</taxon>
    </lineage>
</organism>
<dbReference type="RefSeq" id="WP_350275613.1">
    <property type="nucleotide sequence ID" value="NZ_CP158165.1"/>
</dbReference>
<evidence type="ECO:0000313" key="3">
    <source>
        <dbReference type="EMBL" id="XBV22773.1"/>
    </source>
</evidence>
<keyword evidence="1" id="KW-1133">Transmembrane helix</keyword>
<feature type="transmembrane region" description="Helical" evidence="1">
    <location>
        <begin position="214"/>
        <end position="235"/>
    </location>
</feature>
<feature type="transmembrane region" description="Helical" evidence="1">
    <location>
        <begin position="21"/>
        <end position="39"/>
    </location>
</feature>
<evidence type="ECO:0000256" key="1">
    <source>
        <dbReference type="SAM" id="Phobius"/>
    </source>
</evidence>
<evidence type="ECO:0000259" key="2">
    <source>
        <dbReference type="Pfam" id="PF07786"/>
    </source>
</evidence>
<reference evidence="3" key="1">
    <citation type="submission" date="2024-06" db="EMBL/GenBank/DDBJ databases">
        <title>Kribbella sp. strain HUAS MG21 genome sequences.</title>
        <authorList>
            <person name="Mo P."/>
        </authorList>
    </citation>
    <scope>NUCLEOTIDE SEQUENCE</scope>
    <source>
        <strain evidence="3">HUAS MG21</strain>
    </source>
</reference>